<feature type="compositionally biased region" description="Low complexity" evidence="11">
    <location>
        <begin position="512"/>
        <end position="521"/>
    </location>
</feature>
<dbReference type="PANTHER" id="PTHR31744">
    <property type="entry name" value="PROTEIN CUP-SHAPED COTYLEDON 2-RELATED"/>
    <property type="match status" value="1"/>
</dbReference>
<dbReference type="KEGG" id="pda:103722570"/>
<gene>
    <name evidence="15" type="primary">LOC103722570</name>
</gene>
<accession>A0A8B8ZDT2</accession>
<name>A0A8B8ZDT2_PHODC</name>
<organism evidence="14 15">
    <name type="scientific">Phoenix dactylifera</name>
    <name type="common">Date palm</name>
    <dbReference type="NCBI Taxonomy" id="42345"/>
    <lineage>
        <taxon>Eukaryota</taxon>
        <taxon>Viridiplantae</taxon>
        <taxon>Streptophyta</taxon>
        <taxon>Embryophyta</taxon>
        <taxon>Tracheophyta</taxon>
        <taxon>Spermatophyta</taxon>
        <taxon>Magnoliopsida</taxon>
        <taxon>Liliopsida</taxon>
        <taxon>Arecaceae</taxon>
        <taxon>Coryphoideae</taxon>
        <taxon>Phoeniceae</taxon>
        <taxon>Phoenix</taxon>
    </lineage>
</organism>
<feature type="compositionally biased region" description="Basic and acidic residues" evidence="11">
    <location>
        <begin position="166"/>
        <end position="178"/>
    </location>
</feature>
<dbReference type="GO" id="GO:0005634">
    <property type="term" value="C:nucleus"/>
    <property type="evidence" value="ECO:0007669"/>
    <property type="project" value="UniProtKB-SubCell"/>
</dbReference>
<reference evidence="15" key="2">
    <citation type="submission" date="2025-08" db="UniProtKB">
        <authorList>
            <consortium name="RefSeq"/>
        </authorList>
    </citation>
    <scope>IDENTIFICATION</scope>
    <source>
        <tissue evidence="15">Young leaves</tissue>
    </source>
</reference>
<dbReference type="InterPro" id="IPR036093">
    <property type="entry name" value="NAC_dom_sf"/>
</dbReference>
<dbReference type="Pfam" id="PF02365">
    <property type="entry name" value="NAM"/>
    <property type="match status" value="1"/>
</dbReference>
<evidence type="ECO:0000256" key="11">
    <source>
        <dbReference type="SAM" id="MobiDB-lite"/>
    </source>
</evidence>
<dbReference type="FunFam" id="2.170.150.80:FF:000002">
    <property type="entry name" value="Nac domain-containing protein 86"/>
    <property type="match status" value="1"/>
</dbReference>
<feature type="region of interest" description="Disordered" evidence="11">
    <location>
        <begin position="166"/>
        <end position="229"/>
    </location>
</feature>
<sequence>MTAIALQLLPLGFRFHPTDEELVNHYLKRKISGRIKSEAEVIPEIDVCKCEPWDLPDKSIIRSDDPEWFFFAPKDRKYANGHRSNRATEAGYWKATGKDRVIRSKAAAAGHNVIGMKKTLVFHQGRAPKGIRTSWIMHEYRTTEPEFESGVQGGYVLYRLFKKPEEKSPNSKTDEMERNCISPTPAKLSPDETQHEEDVMEELAAPLNQESSESGLQEEPHSLADSVEQQPAGIQRWLADKTNDSTIYSVKPDESSCNVASDNRDAQAGVHADALQDVSAQHRDPQYEQIDYNGFPNISSPMLPYTVHGSHMGFVCNADQDPLNEFLDAILSNQDEHSSGASNVQKDSVPETLPRHSIWDSASCRDSGTSSDIDTEAILPQELLGPEASMWFDGSSFLSDDPLQMNSLYEYPEIEPQLSTLYESAALLPYDSTGPDVYSVGSTAESLQDLFNSMEESSNQKNVANNGDGFGVTGIKFSTRQPQHPSNSNNIFAQQGTAARRIRLQGLTQKSSFFSADSESSSSKDDHEDKEAMKKASQDSFDTFDSTEESLTQKNTPSIEDGLEGTEIKIRARQAPHSPSLNKLSSKQGIAAGTILLQAHLQGETFSCTVGESSSSKDDHEDKESAAEGGEHVDDNIAEFGEISKPALPDTHKLEQLSVHDNTSPDSELYLESKPMLRLRTKWTDDNTNIPEGPPSRGRLQRTASVVYVIWLVLSVILVLMCVGIWRCINSQCM</sequence>
<reference evidence="14" key="1">
    <citation type="journal article" date="2019" name="Nat. Commun.">
        <title>Genome-wide association mapping of date palm fruit traits.</title>
        <authorList>
            <person name="Hazzouri K.M."/>
            <person name="Gros-Balthazard M."/>
            <person name="Flowers J.M."/>
            <person name="Copetti D."/>
            <person name="Lemansour A."/>
            <person name="Lebrun M."/>
            <person name="Masmoudi K."/>
            <person name="Ferrand S."/>
            <person name="Dhar M.I."/>
            <person name="Fresquez Z.A."/>
            <person name="Rosas U."/>
            <person name="Zhang J."/>
            <person name="Talag J."/>
            <person name="Lee S."/>
            <person name="Kudrna D."/>
            <person name="Powell R.F."/>
            <person name="Leitch I.J."/>
            <person name="Krueger R.R."/>
            <person name="Wing R.A."/>
            <person name="Amiri K.M.A."/>
            <person name="Purugganan M.D."/>
        </authorList>
    </citation>
    <scope>NUCLEOTIDE SEQUENCE [LARGE SCALE GENOMIC DNA]</scope>
    <source>
        <strain evidence="14">cv. Khalas</strain>
    </source>
</reference>
<keyword evidence="6" id="KW-0238">DNA-binding</keyword>
<evidence type="ECO:0000256" key="9">
    <source>
        <dbReference type="ARBA" id="ARBA00023163"/>
    </source>
</evidence>
<dbReference type="InterPro" id="IPR003441">
    <property type="entry name" value="NAC-dom"/>
</dbReference>
<dbReference type="PANTHER" id="PTHR31744:SF216">
    <property type="entry name" value="NAC TRANSCRIPTION FACTOR"/>
    <property type="match status" value="1"/>
</dbReference>
<keyword evidence="9" id="KW-0804">Transcription</keyword>
<dbReference type="RefSeq" id="XP_038971457.1">
    <property type="nucleotide sequence ID" value="XM_039115529.1"/>
</dbReference>
<evidence type="ECO:0000256" key="2">
    <source>
        <dbReference type="ARBA" id="ARBA00004167"/>
    </source>
</evidence>
<evidence type="ECO:0000256" key="10">
    <source>
        <dbReference type="ARBA" id="ARBA00023242"/>
    </source>
</evidence>
<feature type="transmembrane region" description="Helical" evidence="12">
    <location>
        <begin position="706"/>
        <end position="729"/>
    </location>
</feature>
<comment type="subcellular location">
    <subcellularLocation>
        <location evidence="2">Membrane</location>
        <topology evidence="2">Single-pass membrane protein</topology>
    </subcellularLocation>
    <subcellularLocation>
        <location evidence="1">Nucleus</location>
    </subcellularLocation>
</comment>
<evidence type="ECO:0000256" key="5">
    <source>
        <dbReference type="ARBA" id="ARBA00023015"/>
    </source>
</evidence>
<dbReference type="OrthoDB" id="737278at2759"/>
<evidence type="ECO:0000256" key="4">
    <source>
        <dbReference type="ARBA" id="ARBA00022989"/>
    </source>
</evidence>
<evidence type="ECO:0000256" key="7">
    <source>
        <dbReference type="ARBA" id="ARBA00023136"/>
    </source>
</evidence>
<dbReference type="GO" id="GO:0000976">
    <property type="term" value="F:transcription cis-regulatory region binding"/>
    <property type="evidence" value="ECO:0007669"/>
    <property type="project" value="UniProtKB-ARBA"/>
</dbReference>
<keyword evidence="10" id="KW-0539">Nucleus</keyword>
<dbReference type="Gene3D" id="2.170.150.80">
    <property type="entry name" value="NAC domain"/>
    <property type="match status" value="1"/>
</dbReference>
<feature type="compositionally biased region" description="Polar residues" evidence="11">
    <location>
        <begin position="538"/>
        <end position="558"/>
    </location>
</feature>
<dbReference type="GeneID" id="103722570"/>
<feature type="domain" description="NAC" evidence="13">
    <location>
        <begin position="9"/>
        <end position="163"/>
    </location>
</feature>
<keyword evidence="5" id="KW-0805">Transcription regulation</keyword>
<dbReference type="GO" id="GO:0006355">
    <property type="term" value="P:regulation of DNA-templated transcription"/>
    <property type="evidence" value="ECO:0007669"/>
    <property type="project" value="InterPro"/>
</dbReference>
<dbReference type="PROSITE" id="PS51005">
    <property type="entry name" value="NAC"/>
    <property type="match status" value="1"/>
</dbReference>
<proteinExistence type="predicted"/>
<keyword evidence="7 12" id="KW-0472">Membrane</keyword>
<keyword evidence="3 12" id="KW-0812">Transmembrane</keyword>
<protein>
    <submittedName>
        <fullName evidence="15">Protein NTM1-like 9</fullName>
    </submittedName>
</protein>
<dbReference type="Proteomes" id="UP000228380">
    <property type="component" value="Chromosome 18"/>
</dbReference>
<evidence type="ECO:0000259" key="13">
    <source>
        <dbReference type="PROSITE" id="PS51005"/>
    </source>
</evidence>
<dbReference type="SUPFAM" id="SSF101941">
    <property type="entry name" value="NAC domain"/>
    <property type="match status" value="1"/>
</dbReference>
<evidence type="ECO:0000256" key="3">
    <source>
        <dbReference type="ARBA" id="ARBA00022692"/>
    </source>
</evidence>
<dbReference type="AlphaFoldDB" id="A0A8B8ZDT2"/>
<keyword evidence="8" id="KW-0010">Activator</keyword>
<feature type="region of interest" description="Disordered" evidence="11">
    <location>
        <begin position="512"/>
        <end position="564"/>
    </location>
</feature>
<evidence type="ECO:0000256" key="12">
    <source>
        <dbReference type="SAM" id="Phobius"/>
    </source>
</evidence>
<evidence type="ECO:0000256" key="6">
    <source>
        <dbReference type="ARBA" id="ARBA00023125"/>
    </source>
</evidence>
<evidence type="ECO:0000313" key="14">
    <source>
        <dbReference type="Proteomes" id="UP000228380"/>
    </source>
</evidence>
<keyword evidence="14" id="KW-1185">Reference proteome</keyword>
<keyword evidence="4 12" id="KW-1133">Transmembrane helix</keyword>
<dbReference type="GO" id="GO:0016020">
    <property type="term" value="C:membrane"/>
    <property type="evidence" value="ECO:0007669"/>
    <property type="project" value="UniProtKB-SubCell"/>
</dbReference>
<evidence type="ECO:0000256" key="8">
    <source>
        <dbReference type="ARBA" id="ARBA00023159"/>
    </source>
</evidence>
<evidence type="ECO:0000313" key="15">
    <source>
        <dbReference type="RefSeq" id="XP_038971457.1"/>
    </source>
</evidence>
<feature type="compositionally biased region" description="Basic and acidic residues" evidence="11">
    <location>
        <begin position="522"/>
        <end position="537"/>
    </location>
</feature>
<feature type="region of interest" description="Disordered" evidence="11">
    <location>
        <begin position="608"/>
        <end position="632"/>
    </location>
</feature>
<feature type="compositionally biased region" description="Basic and acidic residues" evidence="11">
    <location>
        <begin position="615"/>
        <end position="632"/>
    </location>
</feature>
<evidence type="ECO:0000256" key="1">
    <source>
        <dbReference type="ARBA" id="ARBA00004123"/>
    </source>
</evidence>